<dbReference type="PROSITE" id="PS51462">
    <property type="entry name" value="NUDIX"/>
    <property type="match status" value="1"/>
</dbReference>
<proteinExistence type="predicted"/>
<dbReference type="InterPro" id="IPR015797">
    <property type="entry name" value="NUDIX_hydrolase-like_dom_sf"/>
</dbReference>
<organism evidence="2 3">
    <name type="scientific">Vanrija albida</name>
    <dbReference type="NCBI Taxonomy" id="181172"/>
    <lineage>
        <taxon>Eukaryota</taxon>
        <taxon>Fungi</taxon>
        <taxon>Dikarya</taxon>
        <taxon>Basidiomycota</taxon>
        <taxon>Agaricomycotina</taxon>
        <taxon>Tremellomycetes</taxon>
        <taxon>Trichosporonales</taxon>
        <taxon>Trichosporonaceae</taxon>
        <taxon>Vanrija</taxon>
    </lineage>
</organism>
<evidence type="ECO:0000313" key="2">
    <source>
        <dbReference type="EMBL" id="KAL1412076.1"/>
    </source>
</evidence>
<keyword evidence="3" id="KW-1185">Reference proteome</keyword>
<accession>A0ABR3QBH2</accession>
<dbReference type="EMBL" id="JBBXJM010000002">
    <property type="protein sequence ID" value="KAL1412076.1"/>
    <property type="molecule type" value="Genomic_DNA"/>
</dbReference>
<comment type="caution">
    <text evidence="2">The sequence shown here is derived from an EMBL/GenBank/DDBJ whole genome shotgun (WGS) entry which is preliminary data.</text>
</comment>
<dbReference type="PANTHER" id="PTHR13622">
    <property type="entry name" value="THIAMIN PYROPHOSPHOKINASE"/>
    <property type="match status" value="1"/>
</dbReference>
<dbReference type="Pfam" id="PF00293">
    <property type="entry name" value="NUDIX"/>
    <property type="match status" value="1"/>
</dbReference>
<dbReference type="PANTHER" id="PTHR13622:SF8">
    <property type="entry name" value="THIAMIN PYROPHOSPHOKINASE 1"/>
    <property type="match status" value="1"/>
</dbReference>
<sequence length="354" mass="38910">MSTADSLLPVVLAADNFPLHPYHPYPVRNPLTNEQYIPFHLSPADHALDLPPVGLLRPLILAALLEEHAAAGSESPWVFFRADPHHESSEIVCVAFSPAVRAKGREAMSAAIAAVAAKWKAAGKFPEALDGWRNELYTIYASPKSSVLSKPTGAFSNAAFACERAACALFGFATFGVHMTAYEGQGADMKIWVPRRSPTKATWPSMLDNTVAGGITDGLSPIETMVKECDEEASLPESLVRSRLRNVGAATYFYITSAGFLQPEIEYLYDLELPARDSPDYVLPRPHDDEVESFSLWTVPDVIKALRAGEFKPNCGLILIDFLVRHGLVTPENETHYLELQWHMRRRIGVGVPA</sequence>
<dbReference type="SUPFAM" id="SSF55811">
    <property type="entry name" value="Nudix"/>
    <property type="match status" value="1"/>
</dbReference>
<reference evidence="2 3" key="1">
    <citation type="submission" date="2023-08" db="EMBL/GenBank/DDBJ databases">
        <title>Annotated Genome Sequence of Vanrija albida AlHP1.</title>
        <authorList>
            <person name="Herzog R."/>
        </authorList>
    </citation>
    <scope>NUCLEOTIDE SEQUENCE [LARGE SCALE GENOMIC DNA]</scope>
    <source>
        <strain evidence="2 3">AlHP1</strain>
    </source>
</reference>
<dbReference type="Gene3D" id="3.90.79.10">
    <property type="entry name" value="Nucleoside Triphosphate Pyrophosphohydrolase"/>
    <property type="match status" value="1"/>
</dbReference>
<dbReference type="RefSeq" id="XP_069212020.1">
    <property type="nucleotide sequence ID" value="XM_069351634.1"/>
</dbReference>
<name>A0ABR3QBH2_9TREE</name>
<dbReference type="CDD" id="cd03676">
    <property type="entry name" value="NUDIX_Tnr3_like"/>
    <property type="match status" value="1"/>
</dbReference>
<gene>
    <name evidence="2" type="ORF">Q8F55_003073</name>
</gene>
<dbReference type="Proteomes" id="UP001565368">
    <property type="component" value="Unassembled WGS sequence"/>
</dbReference>
<evidence type="ECO:0000259" key="1">
    <source>
        <dbReference type="PROSITE" id="PS51462"/>
    </source>
</evidence>
<evidence type="ECO:0000313" key="3">
    <source>
        <dbReference type="Proteomes" id="UP001565368"/>
    </source>
</evidence>
<protein>
    <recommendedName>
        <fullName evidence="1">Nudix hydrolase domain-containing protein</fullName>
    </recommendedName>
</protein>
<feature type="domain" description="Nudix hydrolase" evidence="1">
    <location>
        <begin position="162"/>
        <end position="319"/>
    </location>
</feature>
<dbReference type="GeneID" id="95984116"/>
<dbReference type="InterPro" id="IPR000086">
    <property type="entry name" value="NUDIX_hydrolase_dom"/>
</dbReference>